<keyword evidence="7" id="KW-0808">Transferase</keyword>
<dbReference type="SUPFAM" id="SSF53756">
    <property type="entry name" value="UDP-Glycosyltransferase/glycogen phosphorylase"/>
    <property type="match status" value="1"/>
</dbReference>
<protein>
    <recommendedName>
        <fullName evidence="3 7">UDP-N-acetylglucosamine transferase subunit ALG13</fullName>
        <ecNumber evidence="2 7">2.4.1.141</ecNumber>
    </recommendedName>
    <alternativeName>
        <fullName evidence="5 7">Asparagine-linked glycosylation protein 13</fullName>
    </alternativeName>
</protein>
<dbReference type="EC" id="2.4.1.141" evidence="2 7"/>
<evidence type="ECO:0000256" key="4">
    <source>
        <dbReference type="ARBA" id="ARBA00024804"/>
    </source>
</evidence>
<evidence type="ECO:0000313" key="11">
    <source>
        <dbReference type="Proteomes" id="UP001174691"/>
    </source>
</evidence>
<accession>A0AA38VZP7</accession>
<dbReference type="PANTHER" id="PTHR47043:SF1">
    <property type="entry name" value="UDP-N-ACETYLGLUCOSAMINE TRANSFERASE SUBUNIT ALG13"/>
    <property type="match status" value="1"/>
</dbReference>
<dbReference type="Gene3D" id="3.40.50.2000">
    <property type="entry name" value="Glycogen Phosphorylase B"/>
    <property type="match status" value="1"/>
</dbReference>
<keyword evidence="7" id="KW-0256">Endoplasmic reticulum</keyword>
<comment type="function">
    <text evidence="4 7">Involved in protein N-glycosylation. Essential for the second step of the dolichol-linked oligosaccharide pathway.</text>
</comment>
<evidence type="ECO:0000256" key="5">
    <source>
        <dbReference type="ARBA" id="ARBA00032061"/>
    </source>
</evidence>
<evidence type="ECO:0000256" key="7">
    <source>
        <dbReference type="RuleBase" id="RU362128"/>
    </source>
</evidence>
<dbReference type="AlphaFoldDB" id="A0AA38VZP7"/>
<feature type="region of interest" description="Disordered" evidence="8">
    <location>
        <begin position="207"/>
        <end position="239"/>
    </location>
</feature>
<comment type="subcellular location">
    <subcellularLocation>
        <location evidence="7">Endoplasmic reticulum</location>
    </subcellularLocation>
</comment>
<gene>
    <name evidence="7" type="primary">ALG13</name>
    <name evidence="10" type="ORF">NKR19_g2662</name>
</gene>
<feature type="compositionally biased region" description="Low complexity" evidence="8">
    <location>
        <begin position="214"/>
        <end position="224"/>
    </location>
</feature>
<evidence type="ECO:0000256" key="2">
    <source>
        <dbReference type="ARBA" id="ARBA00012614"/>
    </source>
</evidence>
<keyword evidence="11" id="KW-1185">Reference proteome</keyword>
<dbReference type="GO" id="GO:0043541">
    <property type="term" value="C:UDP-N-acetylglucosamine transferase complex"/>
    <property type="evidence" value="ECO:0007669"/>
    <property type="project" value="TreeGrafter"/>
</dbReference>
<dbReference type="PANTHER" id="PTHR47043">
    <property type="entry name" value="UDP-N-ACETYLGLUCOSAMINE TRANSFERASE SUBUNIT ALG13"/>
    <property type="match status" value="1"/>
</dbReference>
<feature type="domain" description="Glycosyl transferase family 28 C-terminal" evidence="9">
    <location>
        <begin position="10"/>
        <end position="160"/>
    </location>
</feature>
<comment type="similarity">
    <text evidence="7">Belongs to the glycosyltransferase 28 family.</text>
</comment>
<comment type="caution">
    <text evidence="10">The sequence shown here is derived from an EMBL/GenBank/DDBJ whole genome shotgun (WGS) entry which is preliminary data.</text>
</comment>
<evidence type="ECO:0000256" key="1">
    <source>
        <dbReference type="ARBA" id="ARBA00011198"/>
    </source>
</evidence>
<dbReference type="GO" id="GO:0004577">
    <property type="term" value="F:N-acetylglucosaminyldiphosphodolichol N-acetylglucosaminyltransferase activity"/>
    <property type="evidence" value="ECO:0007669"/>
    <property type="project" value="UniProtKB-EC"/>
</dbReference>
<evidence type="ECO:0000256" key="6">
    <source>
        <dbReference type="ARBA" id="ARBA00048184"/>
    </source>
</evidence>
<comment type="subunit">
    <text evidence="1 7">Heterodimer with ALG14 to form a functional enzyme.</text>
</comment>
<dbReference type="InterPro" id="IPR007235">
    <property type="entry name" value="Glyco_trans_28_C"/>
</dbReference>
<dbReference type="Proteomes" id="UP001174691">
    <property type="component" value="Unassembled WGS sequence"/>
</dbReference>
<keyword evidence="7" id="KW-0328">Glycosyltransferase</keyword>
<dbReference type="Pfam" id="PF04101">
    <property type="entry name" value="Glyco_tran_28_C"/>
    <property type="match status" value="1"/>
</dbReference>
<name>A0AA38VZP7_9PEZI</name>
<reference evidence="10" key="1">
    <citation type="submission" date="2022-07" db="EMBL/GenBank/DDBJ databases">
        <title>Fungi with potential for degradation of polypropylene.</title>
        <authorList>
            <person name="Gostincar C."/>
        </authorList>
    </citation>
    <scope>NUCLEOTIDE SEQUENCE</scope>
    <source>
        <strain evidence="10">EXF-13287</strain>
    </source>
</reference>
<evidence type="ECO:0000313" key="10">
    <source>
        <dbReference type="EMBL" id="KAJ9161119.1"/>
    </source>
</evidence>
<sequence>MPAARLPRHCLVTTGSMASFKALLQEVMSPPFLQALVDHGFDHLEVQCGPDAAWVESRVVSLGHSLPISVTFFSFCGTEEIKEKMLLCRGQAGVRRAGVIIGHAGSGTIQEAMRYQVPLVVVANPDLLGNHQAETARHVAAAGYGVVGRLGALAEALREAREQTVKRNLDSLPPYREPEFPPPERCRRTLLDWTVLTCYPDELTRKLLSDNDKNNNNNNNNNNQEEVEEGGGGGGGGRVREPVLVHVVEQTKRDNKRVMDEQHRLEVIDQKIKEKVAKVKDKAKEVCDVM</sequence>
<evidence type="ECO:0000256" key="8">
    <source>
        <dbReference type="SAM" id="MobiDB-lite"/>
    </source>
</evidence>
<organism evidence="10 11">
    <name type="scientific">Coniochaeta hoffmannii</name>
    <dbReference type="NCBI Taxonomy" id="91930"/>
    <lineage>
        <taxon>Eukaryota</taxon>
        <taxon>Fungi</taxon>
        <taxon>Dikarya</taxon>
        <taxon>Ascomycota</taxon>
        <taxon>Pezizomycotina</taxon>
        <taxon>Sordariomycetes</taxon>
        <taxon>Sordariomycetidae</taxon>
        <taxon>Coniochaetales</taxon>
        <taxon>Coniochaetaceae</taxon>
        <taxon>Coniochaeta</taxon>
    </lineage>
</organism>
<evidence type="ECO:0000259" key="9">
    <source>
        <dbReference type="Pfam" id="PF04101"/>
    </source>
</evidence>
<dbReference type="InterPro" id="IPR052474">
    <property type="entry name" value="UDP-GlcNAc_transferase"/>
</dbReference>
<proteinExistence type="inferred from homology"/>
<evidence type="ECO:0000256" key="3">
    <source>
        <dbReference type="ARBA" id="ARBA00017468"/>
    </source>
</evidence>
<dbReference type="EMBL" id="JANBVN010000027">
    <property type="protein sequence ID" value="KAJ9161119.1"/>
    <property type="molecule type" value="Genomic_DNA"/>
</dbReference>
<comment type="catalytic activity">
    <reaction evidence="6">
        <text>an N-acetyl-alpha-D-glucosaminyl-diphospho-di-trans,poly-cis-dolichol + UDP-N-acetyl-alpha-D-glucosamine = an N,N'-diacetylchitobiosyl-diphospho-di-trans,poly-cis-dolichol + UDP + H(+)</text>
        <dbReference type="Rhea" id="RHEA:23380"/>
        <dbReference type="Rhea" id="RHEA-COMP:19507"/>
        <dbReference type="Rhea" id="RHEA-COMP:19510"/>
        <dbReference type="ChEBI" id="CHEBI:15378"/>
        <dbReference type="ChEBI" id="CHEBI:57269"/>
        <dbReference type="ChEBI" id="CHEBI:57705"/>
        <dbReference type="ChEBI" id="CHEBI:58223"/>
        <dbReference type="ChEBI" id="CHEBI:58427"/>
        <dbReference type="EC" id="2.4.1.141"/>
    </reaction>
</comment>
<dbReference type="GO" id="GO:0006488">
    <property type="term" value="P:dolichol-linked oligosaccharide biosynthetic process"/>
    <property type="evidence" value="ECO:0007669"/>
    <property type="project" value="TreeGrafter"/>
</dbReference>